<evidence type="ECO:0000313" key="7">
    <source>
        <dbReference type="EMBL" id="MEY1662448.1"/>
    </source>
</evidence>
<evidence type="ECO:0000256" key="1">
    <source>
        <dbReference type="ARBA" id="ARBA00004141"/>
    </source>
</evidence>
<comment type="caution">
    <text evidence="7">The sequence shown here is derived from an EMBL/GenBank/DDBJ whole genome shotgun (WGS) entry which is preliminary data.</text>
</comment>
<dbReference type="Pfam" id="PF06271">
    <property type="entry name" value="RDD"/>
    <property type="match status" value="1"/>
</dbReference>
<keyword evidence="8" id="KW-1185">Reference proteome</keyword>
<reference evidence="7 8" key="1">
    <citation type="submission" date="2024-07" db="EMBL/GenBank/DDBJ databases">
        <authorList>
            <person name="Ren Q."/>
        </authorList>
    </citation>
    <scope>NUCLEOTIDE SEQUENCE [LARGE SCALE GENOMIC DNA]</scope>
    <source>
        <strain evidence="7 8">REN37</strain>
    </source>
</reference>
<keyword evidence="2 5" id="KW-0812">Transmembrane</keyword>
<dbReference type="EMBL" id="JBGCUO010000001">
    <property type="protein sequence ID" value="MEY1662448.1"/>
    <property type="molecule type" value="Genomic_DNA"/>
</dbReference>
<comment type="subcellular location">
    <subcellularLocation>
        <location evidence="1">Membrane</location>
        <topology evidence="1">Multi-pass membrane protein</topology>
    </subcellularLocation>
</comment>
<keyword evidence="3 5" id="KW-1133">Transmembrane helix</keyword>
<accession>A0ABV4AIT7</accession>
<evidence type="ECO:0000256" key="5">
    <source>
        <dbReference type="SAM" id="Phobius"/>
    </source>
</evidence>
<evidence type="ECO:0000256" key="4">
    <source>
        <dbReference type="ARBA" id="ARBA00023136"/>
    </source>
</evidence>
<feature type="transmembrane region" description="Helical" evidence="5">
    <location>
        <begin position="60"/>
        <end position="79"/>
    </location>
</feature>
<dbReference type="PANTHER" id="PTHR38480">
    <property type="entry name" value="SLR0254 PROTEIN"/>
    <property type="match status" value="1"/>
</dbReference>
<dbReference type="InterPro" id="IPR010432">
    <property type="entry name" value="RDD"/>
</dbReference>
<dbReference type="PANTHER" id="PTHR38480:SF1">
    <property type="entry name" value="SLR0254 PROTEIN"/>
    <property type="match status" value="1"/>
</dbReference>
<dbReference type="Proteomes" id="UP001562065">
    <property type="component" value="Unassembled WGS sequence"/>
</dbReference>
<dbReference type="RefSeq" id="WP_369455683.1">
    <property type="nucleotide sequence ID" value="NZ_JBGCUO010000001.1"/>
</dbReference>
<feature type="transmembrane region" description="Helical" evidence="5">
    <location>
        <begin position="28"/>
        <end position="48"/>
    </location>
</feature>
<name>A0ABV4AIT7_9GAMM</name>
<gene>
    <name evidence="7" type="ORF">AB5I84_09850</name>
</gene>
<evidence type="ECO:0000256" key="2">
    <source>
        <dbReference type="ARBA" id="ARBA00022692"/>
    </source>
</evidence>
<feature type="domain" description="RDD" evidence="6">
    <location>
        <begin position="22"/>
        <end position="144"/>
    </location>
</feature>
<evidence type="ECO:0000313" key="8">
    <source>
        <dbReference type="Proteomes" id="UP001562065"/>
    </source>
</evidence>
<organism evidence="7 8">
    <name type="scientific">Isoalcanivorax beigongshangi</name>
    <dbReference type="NCBI Taxonomy" id="3238810"/>
    <lineage>
        <taxon>Bacteria</taxon>
        <taxon>Pseudomonadati</taxon>
        <taxon>Pseudomonadota</taxon>
        <taxon>Gammaproteobacteria</taxon>
        <taxon>Oceanospirillales</taxon>
        <taxon>Alcanivoracaceae</taxon>
        <taxon>Isoalcanivorax</taxon>
    </lineage>
</organism>
<keyword evidence="4 5" id="KW-0472">Membrane</keyword>
<proteinExistence type="predicted"/>
<protein>
    <submittedName>
        <fullName evidence="7">RDD family protein</fullName>
    </submittedName>
</protein>
<evidence type="ECO:0000259" key="6">
    <source>
        <dbReference type="Pfam" id="PF06271"/>
    </source>
</evidence>
<evidence type="ECO:0000256" key="3">
    <source>
        <dbReference type="ARBA" id="ARBA00022989"/>
    </source>
</evidence>
<sequence length="226" mass="24556">MQIDDRLALTTPEGATLTLLPAGPLPRMVAYGVDLVIRLMVFLCLLYVLSELAELGQGLLLILVFGLEWFYPVLFEVLWRGQTPGKRLLGLAVVQDNGAPVTYSSSLVRNLLRTADMFPGLYLAGFLCMISDRRFRRIGDLAAGTLVIHQPAVTATAPGASGAAELPPDWELDATDRLTLTAYLDRLPLLSSARQAELAAPLFPELSPLEAADRLAAQARFVRGQP</sequence>